<dbReference type="PANTHER" id="PTHR21064">
    <property type="entry name" value="AMINOGLYCOSIDE PHOSPHOTRANSFERASE DOMAIN-CONTAINING PROTEIN-RELATED"/>
    <property type="match status" value="1"/>
</dbReference>
<gene>
    <name evidence="3" type="ORF">EV652_107358</name>
</gene>
<evidence type="ECO:0000313" key="4">
    <source>
        <dbReference type="Proteomes" id="UP000294508"/>
    </source>
</evidence>
<dbReference type="SUPFAM" id="SSF56112">
    <property type="entry name" value="Protein kinase-like (PK-like)"/>
    <property type="match status" value="1"/>
</dbReference>
<evidence type="ECO:0000256" key="1">
    <source>
        <dbReference type="ARBA" id="ARBA00038240"/>
    </source>
</evidence>
<dbReference type="GO" id="GO:0019202">
    <property type="term" value="F:amino acid kinase activity"/>
    <property type="evidence" value="ECO:0007669"/>
    <property type="project" value="TreeGrafter"/>
</dbReference>
<dbReference type="Proteomes" id="UP000294508">
    <property type="component" value="Unassembled WGS sequence"/>
</dbReference>
<evidence type="ECO:0000259" key="2">
    <source>
        <dbReference type="Pfam" id="PF01636"/>
    </source>
</evidence>
<feature type="domain" description="Aminoglycoside phosphotransferase" evidence="2">
    <location>
        <begin position="15"/>
        <end position="240"/>
    </location>
</feature>
<organism evidence="3 4">
    <name type="scientific">Kribbella steppae</name>
    <dbReference type="NCBI Taxonomy" id="2512223"/>
    <lineage>
        <taxon>Bacteria</taxon>
        <taxon>Bacillati</taxon>
        <taxon>Actinomycetota</taxon>
        <taxon>Actinomycetes</taxon>
        <taxon>Propionibacteriales</taxon>
        <taxon>Kribbellaceae</taxon>
        <taxon>Kribbella</taxon>
    </lineage>
</organism>
<name>A0A4R2HG24_9ACTN</name>
<reference evidence="3 4" key="1">
    <citation type="journal article" date="2015" name="Stand. Genomic Sci.">
        <title>Genomic Encyclopedia of Bacterial and Archaeal Type Strains, Phase III: the genomes of soil and plant-associated and newly described type strains.</title>
        <authorList>
            <person name="Whitman W.B."/>
            <person name="Woyke T."/>
            <person name="Klenk H.P."/>
            <person name="Zhou Y."/>
            <person name="Lilburn T.G."/>
            <person name="Beck B.J."/>
            <person name="De Vos P."/>
            <person name="Vandamme P."/>
            <person name="Eisen J.A."/>
            <person name="Garrity G."/>
            <person name="Hugenholtz P."/>
            <person name="Kyrpides N.C."/>
        </authorList>
    </citation>
    <scope>NUCLEOTIDE SEQUENCE [LARGE SCALE GENOMIC DNA]</scope>
    <source>
        <strain evidence="3 4">VKM Ac-2572</strain>
    </source>
</reference>
<dbReference type="EMBL" id="SLWN01000007">
    <property type="protein sequence ID" value="TCO26466.1"/>
    <property type="molecule type" value="Genomic_DNA"/>
</dbReference>
<accession>A0A4R2HG24</accession>
<keyword evidence="3" id="KW-0418">Kinase</keyword>
<keyword evidence="4" id="KW-1185">Reference proteome</keyword>
<dbReference type="InterPro" id="IPR002575">
    <property type="entry name" value="Aminoglycoside_PTrfase"/>
</dbReference>
<dbReference type="Gene3D" id="3.90.1200.10">
    <property type="match status" value="1"/>
</dbReference>
<evidence type="ECO:0000313" key="3">
    <source>
        <dbReference type="EMBL" id="TCO26466.1"/>
    </source>
</evidence>
<proteinExistence type="inferred from homology"/>
<comment type="caution">
    <text evidence="3">The sequence shown here is derived from an EMBL/GenBank/DDBJ whole genome shotgun (WGS) entry which is preliminary data.</text>
</comment>
<dbReference type="Pfam" id="PF01636">
    <property type="entry name" value="APH"/>
    <property type="match status" value="1"/>
</dbReference>
<dbReference type="InterPro" id="IPR050249">
    <property type="entry name" value="Pseudomonas-type_ThrB"/>
</dbReference>
<dbReference type="OrthoDB" id="3823756at2"/>
<dbReference type="InterPro" id="IPR011009">
    <property type="entry name" value="Kinase-like_dom_sf"/>
</dbReference>
<sequence length="301" mass="32690">MEELLGAWGVGVGDVRVVGEGTNNASYFVGDEFVLRVHRNSAAPDYEHAVLRALGGLSFAVPVPLVAEDGSTVVRRVVGGEMVTASLSRRIPGEHPRRGDVVRAEFCGDALAELDEALVELDPATLPPRHVWDGDLTKVHPRVADLDELVASLEGAERREQVARIFAVVQPARDLPQSIIHADFGPTNVLMEGTRVTAILDFEAAGPGYRAMDLAAGLWSFGHHAWPGATDAFRHGYLARLPLTDAEQHAVPDLQLLREATSLTHWYGRHLEGLTTAADITARADRLLELERGLQNDARES</sequence>
<protein>
    <submittedName>
        <fullName evidence="3">Ser/Thr protein kinase RdoA (MazF antagonist)</fullName>
    </submittedName>
</protein>
<dbReference type="AlphaFoldDB" id="A0A4R2HG24"/>
<keyword evidence="3" id="KW-0808">Transferase</keyword>
<dbReference type="Gene3D" id="3.30.200.20">
    <property type="entry name" value="Phosphorylase Kinase, domain 1"/>
    <property type="match status" value="1"/>
</dbReference>
<dbReference type="PANTHER" id="PTHR21064:SF6">
    <property type="entry name" value="AMINOGLYCOSIDE PHOSPHOTRANSFERASE DOMAIN-CONTAINING PROTEIN"/>
    <property type="match status" value="1"/>
</dbReference>
<comment type="similarity">
    <text evidence="1">Belongs to the pseudomonas-type ThrB family.</text>
</comment>